<gene>
    <name evidence="2" type="ORF">I7X12_05545</name>
</gene>
<sequence>MEKTPSGTSVGVDDPYAHVDRCDHCTDGGRCRFAVEQGERDPEFANARSREEFRCPVVGALDEEGLTGPWEWADCPHFRCRNRDRECERCGLEEHRMAHDDERPLLEEHHLSYRSGSGDEDDPSHEISVFLCRWCHAKVHDSWASVDEDANPDPEAIAEREGRRSREQSELGFQSAADRFDVDGSQAGVDDGGEGASDDGADQFER</sequence>
<evidence type="ECO:0000313" key="2">
    <source>
        <dbReference type="EMBL" id="QPV64090.1"/>
    </source>
</evidence>
<evidence type="ECO:0000313" key="3">
    <source>
        <dbReference type="Proteomes" id="UP000595001"/>
    </source>
</evidence>
<dbReference type="InterPro" id="IPR055523">
    <property type="entry name" value="DUF7097"/>
</dbReference>
<reference evidence="2 3" key="1">
    <citation type="submission" date="2020-12" db="EMBL/GenBank/DDBJ databases">
        <title>Halosimplex halophilum sp. nov. and Halosimplex salinum sp. nov., two new members of the genus Halosimplex.</title>
        <authorList>
            <person name="Cui H.L."/>
        </authorList>
    </citation>
    <scope>NUCLEOTIDE SEQUENCE [LARGE SCALE GENOMIC DNA]</scope>
    <source>
        <strain evidence="2 3">YGH94</strain>
    </source>
</reference>
<dbReference type="AlphaFoldDB" id="A0A7T3G0G3"/>
<dbReference type="RefSeq" id="WP_198062864.1">
    <property type="nucleotide sequence ID" value="NZ_CP065856.1"/>
</dbReference>
<dbReference type="Pfam" id="PF23382">
    <property type="entry name" value="DUF7097"/>
    <property type="match status" value="1"/>
</dbReference>
<dbReference type="EMBL" id="CP065856">
    <property type="protein sequence ID" value="QPV64090.1"/>
    <property type="molecule type" value="Genomic_DNA"/>
</dbReference>
<evidence type="ECO:0000256" key="1">
    <source>
        <dbReference type="SAM" id="MobiDB-lite"/>
    </source>
</evidence>
<dbReference type="Proteomes" id="UP000595001">
    <property type="component" value="Chromosome"/>
</dbReference>
<name>A0A7T3G0G3_9EURY</name>
<dbReference type="OrthoDB" id="284647at2157"/>
<feature type="region of interest" description="Disordered" evidence="1">
    <location>
        <begin position="145"/>
        <end position="206"/>
    </location>
</feature>
<protein>
    <submittedName>
        <fullName evidence="2">Uncharacterized protein</fullName>
    </submittedName>
</protein>
<feature type="compositionally biased region" description="Basic and acidic residues" evidence="1">
    <location>
        <begin position="157"/>
        <end position="169"/>
    </location>
</feature>
<dbReference type="GeneID" id="60587936"/>
<dbReference type="KEGG" id="hlt:I7X12_05545"/>
<proteinExistence type="predicted"/>
<keyword evidence="3" id="KW-1185">Reference proteome</keyword>
<feature type="compositionally biased region" description="Acidic residues" evidence="1">
    <location>
        <begin position="191"/>
        <end position="206"/>
    </location>
</feature>
<organism evidence="2 3">
    <name type="scientific">Halosimplex litoreum</name>
    <dbReference type="NCBI Taxonomy" id="1198301"/>
    <lineage>
        <taxon>Archaea</taxon>
        <taxon>Methanobacteriati</taxon>
        <taxon>Methanobacteriota</taxon>
        <taxon>Stenosarchaea group</taxon>
        <taxon>Halobacteria</taxon>
        <taxon>Halobacteriales</taxon>
        <taxon>Haloarculaceae</taxon>
        <taxon>Halosimplex</taxon>
    </lineage>
</organism>
<accession>A0A7T3G0G3</accession>